<organism evidence="2 3">
    <name type="scientific">Racocetra fulgida</name>
    <dbReference type="NCBI Taxonomy" id="60492"/>
    <lineage>
        <taxon>Eukaryota</taxon>
        <taxon>Fungi</taxon>
        <taxon>Fungi incertae sedis</taxon>
        <taxon>Mucoromycota</taxon>
        <taxon>Glomeromycotina</taxon>
        <taxon>Glomeromycetes</taxon>
        <taxon>Diversisporales</taxon>
        <taxon>Gigasporaceae</taxon>
        <taxon>Racocetra</taxon>
    </lineage>
</organism>
<dbReference type="Proteomes" id="UP000789396">
    <property type="component" value="Unassembled WGS sequence"/>
</dbReference>
<feature type="region of interest" description="Disordered" evidence="1">
    <location>
        <begin position="23"/>
        <end position="44"/>
    </location>
</feature>
<protein>
    <submittedName>
        <fullName evidence="2">14731_t:CDS:1</fullName>
    </submittedName>
</protein>
<reference evidence="2" key="1">
    <citation type="submission" date="2021-06" db="EMBL/GenBank/DDBJ databases">
        <authorList>
            <person name="Kallberg Y."/>
            <person name="Tangrot J."/>
            <person name="Rosling A."/>
        </authorList>
    </citation>
    <scope>NUCLEOTIDE SEQUENCE</scope>
    <source>
        <strain evidence="2">IN212</strain>
    </source>
</reference>
<name>A0A9N9K5S9_9GLOM</name>
<dbReference type="EMBL" id="CAJVPZ010081957">
    <property type="protein sequence ID" value="CAG8808886.1"/>
    <property type="molecule type" value="Genomic_DNA"/>
</dbReference>
<evidence type="ECO:0000256" key="1">
    <source>
        <dbReference type="SAM" id="MobiDB-lite"/>
    </source>
</evidence>
<feature type="non-terminal residue" evidence="2">
    <location>
        <position position="44"/>
    </location>
</feature>
<keyword evidence="3" id="KW-1185">Reference proteome</keyword>
<sequence>DLLSIRDERTKFLETKRESLERDQERLKASRKTLEDNTAKFAET</sequence>
<proteinExistence type="predicted"/>
<dbReference type="AlphaFoldDB" id="A0A9N9K5S9"/>
<evidence type="ECO:0000313" key="2">
    <source>
        <dbReference type="EMBL" id="CAG8808886.1"/>
    </source>
</evidence>
<accession>A0A9N9K5S9</accession>
<evidence type="ECO:0000313" key="3">
    <source>
        <dbReference type="Proteomes" id="UP000789396"/>
    </source>
</evidence>
<gene>
    <name evidence="2" type="ORF">RFULGI_LOCUS18530</name>
</gene>
<comment type="caution">
    <text evidence="2">The sequence shown here is derived from an EMBL/GenBank/DDBJ whole genome shotgun (WGS) entry which is preliminary data.</text>
</comment>
<feature type="non-terminal residue" evidence="2">
    <location>
        <position position="1"/>
    </location>
</feature>